<dbReference type="SUPFAM" id="SSF103473">
    <property type="entry name" value="MFS general substrate transporter"/>
    <property type="match status" value="1"/>
</dbReference>
<feature type="transmembrane region" description="Helical" evidence="7">
    <location>
        <begin position="357"/>
        <end position="377"/>
    </location>
</feature>
<feature type="transmembrane region" description="Helical" evidence="7">
    <location>
        <begin position="251"/>
        <end position="272"/>
    </location>
</feature>
<dbReference type="RefSeq" id="WP_106543505.1">
    <property type="nucleotide sequence ID" value="NZ_BLAU01000001.1"/>
</dbReference>
<name>A0A2P8C7E8_9BACT</name>
<dbReference type="InterPro" id="IPR036259">
    <property type="entry name" value="MFS_trans_sf"/>
</dbReference>
<feature type="transmembrane region" description="Helical" evidence="7">
    <location>
        <begin position="101"/>
        <end position="120"/>
    </location>
</feature>
<dbReference type="Gene3D" id="1.20.1720.10">
    <property type="entry name" value="Multidrug resistance protein D"/>
    <property type="match status" value="1"/>
</dbReference>
<dbReference type="GO" id="GO:0005886">
    <property type="term" value="C:plasma membrane"/>
    <property type="evidence" value="ECO:0007669"/>
    <property type="project" value="UniProtKB-SubCell"/>
</dbReference>
<evidence type="ECO:0000313" key="10">
    <source>
        <dbReference type="Proteomes" id="UP000240621"/>
    </source>
</evidence>
<evidence type="ECO:0000259" key="8">
    <source>
        <dbReference type="PROSITE" id="PS50850"/>
    </source>
</evidence>
<feature type="domain" description="Major facilitator superfamily (MFS) profile" evidence="8">
    <location>
        <begin position="35"/>
        <end position="533"/>
    </location>
</feature>
<dbReference type="InterPro" id="IPR020846">
    <property type="entry name" value="MFS_dom"/>
</dbReference>
<feature type="transmembrane region" description="Helical" evidence="7">
    <location>
        <begin position="293"/>
        <end position="317"/>
    </location>
</feature>
<dbReference type="Gene3D" id="1.20.1250.20">
    <property type="entry name" value="MFS general substrate transporter like domains"/>
    <property type="match status" value="1"/>
</dbReference>
<comment type="subcellular location">
    <subcellularLocation>
        <location evidence="1">Cell membrane</location>
        <topology evidence="1">Multi-pass membrane protein</topology>
    </subcellularLocation>
</comment>
<dbReference type="InterPro" id="IPR004638">
    <property type="entry name" value="EmrB-like"/>
</dbReference>
<dbReference type="EMBL" id="PYGC01000012">
    <property type="protein sequence ID" value="PSK80900.1"/>
    <property type="molecule type" value="Genomic_DNA"/>
</dbReference>
<feature type="transmembrane region" description="Helical" evidence="7">
    <location>
        <begin position="389"/>
        <end position="409"/>
    </location>
</feature>
<evidence type="ECO:0000256" key="5">
    <source>
        <dbReference type="ARBA" id="ARBA00022989"/>
    </source>
</evidence>
<evidence type="ECO:0000256" key="6">
    <source>
        <dbReference type="ARBA" id="ARBA00023136"/>
    </source>
</evidence>
<protein>
    <submittedName>
        <fullName evidence="9">DHA2 family multidrug resistance protein</fullName>
    </submittedName>
</protein>
<feature type="transmembrane region" description="Helical" evidence="7">
    <location>
        <begin position="159"/>
        <end position="181"/>
    </location>
</feature>
<comment type="caution">
    <text evidence="9">The sequence shown here is derived from an EMBL/GenBank/DDBJ whole genome shotgun (WGS) entry which is preliminary data.</text>
</comment>
<gene>
    <name evidence="9" type="ORF">CLV93_11235</name>
</gene>
<dbReference type="GO" id="GO:0022857">
    <property type="term" value="F:transmembrane transporter activity"/>
    <property type="evidence" value="ECO:0007669"/>
    <property type="project" value="InterPro"/>
</dbReference>
<dbReference type="PANTHER" id="PTHR42718:SF46">
    <property type="entry name" value="BLR6921 PROTEIN"/>
    <property type="match status" value="1"/>
</dbReference>
<feature type="transmembrane region" description="Helical" evidence="7">
    <location>
        <begin position="126"/>
        <end position="147"/>
    </location>
</feature>
<dbReference type="Pfam" id="PF07690">
    <property type="entry name" value="MFS_1"/>
    <property type="match status" value="1"/>
</dbReference>
<dbReference type="PROSITE" id="PS50850">
    <property type="entry name" value="MFS"/>
    <property type="match status" value="1"/>
</dbReference>
<feature type="transmembrane region" description="Helical" evidence="7">
    <location>
        <begin position="220"/>
        <end position="239"/>
    </location>
</feature>
<keyword evidence="2" id="KW-0813">Transport</keyword>
<feature type="transmembrane region" description="Helical" evidence="7">
    <location>
        <begin position="511"/>
        <end position="529"/>
    </location>
</feature>
<dbReference type="NCBIfam" id="TIGR00711">
    <property type="entry name" value="efflux_EmrB"/>
    <property type="match status" value="1"/>
</dbReference>
<dbReference type="PRINTS" id="PR01036">
    <property type="entry name" value="TCRTETB"/>
</dbReference>
<keyword evidence="3" id="KW-1003">Cell membrane</keyword>
<evidence type="ECO:0000256" key="1">
    <source>
        <dbReference type="ARBA" id="ARBA00004651"/>
    </source>
</evidence>
<reference evidence="9 10" key="1">
    <citation type="submission" date="2018-03" db="EMBL/GenBank/DDBJ databases">
        <title>Genomic Encyclopedia of Archaeal and Bacterial Type Strains, Phase II (KMG-II): from individual species to whole genera.</title>
        <authorList>
            <person name="Goeker M."/>
        </authorList>
    </citation>
    <scope>NUCLEOTIDE SEQUENCE [LARGE SCALE GENOMIC DNA]</scope>
    <source>
        <strain evidence="9 10">DSM 27267</strain>
    </source>
</reference>
<dbReference type="OrthoDB" id="9807274at2"/>
<evidence type="ECO:0000256" key="2">
    <source>
        <dbReference type="ARBA" id="ARBA00022448"/>
    </source>
</evidence>
<keyword evidence="5 7" id="KW-1133">Transmembrane helix</keyword>
<evidence type="ECO:0000256" key="7">
    <source>
        <dbReference type="SAM" id="Phobius"/>
    </source>
</evidence>
<dbReference type="AlphaFoldDB" id="A0A2P8C7E8"/>
<dbReference type="Proteomes" id="UP000240621">
    <property type="component" value="Unassembled WGS sequence"/>
</dbReference>
<keyword evidence="4 7" id="KW-0812">Transmembrane</keyword>
<feature type="transmembrane region" description="Helical" evidence="7">
    <location>
        <begin position="73"/>
        <end position="94"/>
    </location>
</feature>
<feature type="transmembrane region" description="Helical" evidence="7">
    <location>
        <begin position="30"/>
        <end position="53"/>
    </location>
</feature>
<evidence type="ECO:0000256" key="3">
    <source>
        <dbReference type="ARBA" id="ARBA00022475"/>
    </source>
</evidence>
<sequence>MSHPRKITLAHRIRRILRTRDSSYHPKSEFYRWWVLGNVMIGTFMAVLDATIVNVGLPKIMASFGVSIDKIEWVLTAYMLAMAVMLPTSGWFADRFGHKRMYFFGLFLFTFGSMMCGMSGNEDMLIFSRVIQGLGAGSLMPIGMAIITREFPPEQRGTALGFWAISAAASVSFGPLIGGYLVDNFSWKLMFDVNVPVGIIGMVVTMIIQQEYVNHRVGKFDLIGFLSVSIFLPVLLYALSEGNAATNSEGWHAPFILICFAISAIALTVFIITELTVDKPLVDLKLLKNYNFAISNLIMFIFGIGMFGSTFLLPLFLQNSLGYTAIQAGAVFLPIGFIQGAASPIAGSFADKYNAKIPVVLGIILLALSFYLNSLFSRLTEHNYIMTSLYIRGLAMGIIFTPLSAISLLEIPRHQMAQASGLFNVIRQLGGSFGVAILATLLSSRIKFHTTIYGGALNANSETFKQVTHGLTNYIQHTTGSSLGTAAMQAKSVLIGHVSSEAFVQGIDDDFLIAAIITLIGGIPVFWLHTRKKLEAKNRVNHD</sequence>
<dbReference type="PANTHER" id="PTHR42718">
    <property type="entry name" value="MAJOR FACILITATOR SUPERFAMILY MULTIDRUG TRANSPORTER MFSC"/>
    <property type="match status" value="1"/>
</dbReference>
<dbReference type="CDD" id="cd17503">
    <property type="entry name" value="MFS_LmrB_MDR_like"/>
    <property type="match status" value="1"/>
</dbReference>
<dbReference type="InterPro" id="IPR011701">
    <property type="entry name" value="MFS"/>
</dbReference>
<feature type="transmembrane region" description="Helical" evidence="7">
    <location>
        <begin position="323"/>
        <end position="345"/>
    </location>
</feature>
<accession>A0A2P8C7E8</accession>
<keyword evidence="6 7" id="KW-0472">Membrane</keyword>
<evidence type="ECO:0000256" key="4">
    <source>
        <dbReference type="ARBA" id="ARBA00022692"/>
    </source>
</evidence>
<proteinExistence type="predicted"/>
<organism evidence="9 10">
    <name type="scientific">Prolixibacter denitrificans</name>
    <dbReference type="NCBI Taxonomy" id="1541063"/>
    <lineage>
        <taxon>Bacteria</taxon>
        <taxon>Pseudomonadati</taxon>
        <taxon>Bacteroidota</taxon>
        <taxon>Bacteroidia</taxon>
        <taxon>Marinilabiliales</taxon>
        <taxon>Prolixibacteraceae</taxon>
        <taxon>Prolixibacter</taxon>
    </lineage>
</organism>
<evidence type="ECO:0000313" key="9">
    <source>
        <dbReference type="EMBL" id="PSK80900.1"/>
    </source>
</evidence>